<dbReference type="Proteomes" id="UP000252519">
    <property type="component" value="Unassembled WGS sequence"/>
</dbReference>
<dbReference type="EMBL" id="JOJR01000562">
    <property type="protein sequence ID" value="RCN36384.1"/>
    <property type="molecule type" value="Genomic_DNA"/>
</dbReference>
<evidence type="ECO:0000256" key="1">
    <source>
        <dbReference type="PROSITE-ProRule" id="PRU00076"/>
    </source>
</evidence>
<organism evidence="3 4">
    <name type="scientific">Ancylostoma caninum</name>
    <name type="common">Dog hookworm</name>
    <dbReference type="NCBI Taxonomy" id="29170"/>
    <lineage>
        <taxon>Eukaryota</taxon>
        <taxon>Metazoa</taxon>
        <taxon>Ecdysozoa</taxon>
        <taxon>Nematoda</taxon>
        <taxon>Chromadorea</taxon>
        <taxon>Rhabditida</taxon>
        <taxon>Rhabditina</taxon>
        <taxon>Rhabditomorpha</taxon>
        <taxon>Strongyloidea</taxon>
        <taxon>Ancylostomatidae</taxon>
        <taxon>Ancylostomatinae</taxon>
        <taxon>Ancylostoma</taxon>
    </lineage>
</organism>
<dbReference type="PROSITE" id="PS50026">
    <property type="entry name" value="EGF_3"/>
    <property type="match status" value="1"/>
</dbReference>
<dbReference type="OrthoDB" id="5812931at2759"/>
<feature type="disulfide bond" evidence="1">
    <location>
        <begin position="349"/>
        <end position="358"/>
    </location>
</feature>
<name>A0A368FVZ4_ANCCA</name>
<accession>A0A368FVZ4</accession>
<feature type="domain" description="EGF-like" evidence="2">
    <location>
        <begin position="321"/>
        <end position="359"/>
    </location>
</feature>
<protein>
    <recommendedName>
        <fullName evidence="2">EGF-like domain-containing protein</fullName>
    </recommendedName>
</protein>
<evidence type="ECO:0000313" key="3">
    <source>
        <dbReference type="EMBL" id="RCN36384.1"/>
    </source>
</evidence>
<dbReference type="InterPro" id="IPR000742">
    <property type="entry name" value="EGF"/>
</dbReference>
<dbReference type="PROSITE" id="PS00022">
    <property type="entry name" value="EGF_1"/>
    <property type="match status" value="1"/>
</dbReference>
<comment type="caution">
    <text evidence="3">The sequence shown here is derived from an EMBL/GenBank/DDBJ whole genome shotgun (WGS) entry which is preliminary data.</text>
</comment>
<dbReference type="AlphaFoldDB" id="A0A368FVZ4"/>
<evidence type="ECO:0000313" key="4">
    <source>
        <dbReference type="Proteomes" id="UP000252519"/>
    </source>
</evidence>
<keyword evidence="4" id="KW-1185">Reference proteome</keyword>
<feature type="disulfide bond" evidence="1">
    <location>
        <begin position="330"/>
        <end position="347"/>
    </location>
</feature>
<reference evidence="3 4" key="1">
    <citation type="submission" date="2014-10" db="EMBL/GenBank/DDBJ databases">
        <title>Draft genome of the hookworm Ancylostoma caninum.</title>
        <authorList>
            <person name="Mitreva M."/>
        </authorList>
    </citation>
    <scope>NUCLEOTIDE SEQUENCE [LARGE SCALE GENOMIC DNA]</scope>
    <source>
        <strain evidence="3 4">Baltimore</strain>
    </source>
</reference>
<evidence type="ECO:0000259" key="2">
    <source>
        <dbReference type="PROSITE" id="PS50026"/>
    </source>
</evidence>
<dbReference type="PROSITE" id="PS01186">
    <property type="entry name" value="EGF_2"/>
    <property type="match status" value="1"/>
</dbReference>
<dbReference type="STRING" id="29170.A0A368FVZ4"/>
<keyword evidence="1" id="KW-0245">EGF-like domain</keyword>
<keyword evidence="1" id="KW-1015">Disulfide bond</keyword>
<proteinExistence type="predicted"/>
<sequence length="516" mass="56763">MDLQTLFLLDGETLDREVGHLRTAAPLHEIAAATNGHLVVSNATDQEVFAELLRKLFAHGPSQSLLFARSVKPLKKVTVLGRLKVVKRPLEATITVTTSVYNSADLQSHDISLIFAGSIKTITTKLTYTAGSNFFSGTVKLEPQDFTVSLKTPKADKDIHIRMWIPRTNEKLKVGYADLENKPLPTGPDTVNGAAARVTIFGSVPPADLSVEIRDCASKELKLFDAEQLVEITPSGDAFFVPLFCTNDSSPGTSCAAGTQNKYDIQASLYPAHFQFTSSNGLSEMRSFVCQQSQTDNSANCRQKDSNGNFECIGDRAPFYRGPTGAIFDCSTHGHLYYDIRENKYLCKCDTGYTGVSCETGTCEEEITPPDEADTRYRTYTVVVGVGRKSYGSEDKLLADAANVTLPDEEPSTVWRYQLILYCDNGKVLPVYVGGSFKDFSNAVKSKPSQIVCESPVENPSFDINSIYRAAVTGLGRLVCGMIVFYNELASQMKVDLEKFIVMSRVYRQQVSAFYP</sequence>
<comment type="caution">
    <text evidence="1">Lacks conserved residue(s) required for the propagation of feature annotation.</text>
</comment>
<gene>
    <name evidence="3" type="ORF">ANCCAN_17741</name>
</gene>